<evidence type="ECO:0000259" key="8">
    <source>
        <dbReference type="PROSITE" id="PS51332"/>
    </source>
</evidence>
<evidence type="ECO:0000256" key="1">
    <source>
        <dbReference type="ARBA" id="ARBA00001966"/>
    </source>
</evidence>
<dbReference type="SFLD" id="SFLDG01123">
    <property type="entry name" value="methyltransferase_(Class_B)"/>
    <property type="match status" value="1"/>
</dbReference>
<evidence type="ECO:0000256" key="3">
    <source>
        <dbReference type="ARBA" id="ARBA00022679"/>
    </source>
</evidence>
<evidence type="ECO:0000313" key="10">
    <source>
        <dbReference type="EMBL" id="SVA53920.1"/>
    </source>
</evidence>
<organism evidence="10">
    <name type="scientific">marine metagenome</name>
    <dbReference type="NCBI Taxonomy" id="408172"/>
    <lineage>
        <taxon>unclassified sequences</taxon>
        <taxon>metagenomes</taxon>
        <taxon>ecological metagenomes</taxon>
    </lineage>
</organism>
<dbReference type="SFLD" id="SFLDG01082">
    <property type="entry name" value="B12-binding_domain_containing"/>
    <property type="match status" value="1"/>
</dbReference>
<keyword evidence="7" id="KW-0411">Iron-sulfur</keyword>
<evidence type="ECO:0000256" key="5">
    <source>
        <dbReference type="ARBA" id="ARBA00022723"/>
    </source>
</evidence>
<comment type="cofactor">
    <cofactor evidence="1">
        <name>[4Fe-4S] cluster</name>
        <dbReference type="ChEBI" id="CHEBI:49883"/>
    </cofactor>
</comment>
<feature type="domain" description="Radical SAM core" evidence="9">
    <location>
        <begin position="270"/>
        <end position="492"/>
    </location>
</feature>
<keyword evidence="3" id="KW-0808">Transferase</keyword>
<dbReference type="InterPro" id="IPR007197">
    <property type="entry name" value="rSAM"/>
</dbReference>
<protein>
    <submittedName>
        <fullName evidence="10">Uncharacterized protein</fullName>
    </submittedName>
</protein>
<dbReference type="GO" id="GO:0031419">
    <property type="term" value="F:cobalamin binding"/>
    <property type="evidence" value="ECO:0007669"/>
    <property type="project" value="InterPro"/>
</dbReference>
<dbReference type="PANTHER" id="PTHR43409:SF7">
    <property type="entry name" value="BLL1977 PROTEIN"/>
    <property type="match status" value="1"/>
</dbReference>
<dbReference type="SUPFAM" id="SSF102114">
    <property type="entry name" value="Radical SAM enzymes"/>
    <property type="match status" value="1"/>
</dbReference>
<dbReference type="EMBL" id="UINC01012332">
    <property type="protein sequence ID" value="SVA53920.1"/>
    <property type="molecule type" value="Genomic_DNA"/>
</dbReference>
<dbReference type="PROSITE" id="PS51918">
    <property type="entry name" value="RADICAL_SAM"/>
    <property type="match status" value="1"/>
</dbReference>
<keyword evidence="4" id="KW-0949">S-adenosyl-L-methionine</keyword>
<dbReference type="Gene3D" id="3.40.50.280">
    <property type="entry name" value="Cobalamin-binding domain"/>
    <property type="match status" value="1"/>
</dbReference>
<reference evidence="10" key="1">
    <citation type="submission" date="2018-05" db="EMBL/GenBank/DDBJ databases">
        <authorList>
            <person name="Lanie J.A."/>
            <person name="Ng W.-L."/>
            <person name="Kazmierczak K.M."/>
            <person name="Andrzejewski T.M."/>
            <person name="Davidsen T.M."/>
            <person name="Wayne K.J."/>
            <person name="Tettelin H."/>
            <person name="Glass J.I."/>
            <person name="Rusch D."/>
            <person name="Podicherti R."/>
            <person name="Tsui H.-C.T."/>
            <person name="Winkler M.E."/>
        </authorList>
    </citation>
    <scope>NUCLEOTIDE SEQUENCE</scope>
</reference>
<proteinExistence type="predicted"/>
<dbReference type="InterPro" id="IPR034466">
    <property type="entry name" value="Methyltransferase_Class_B"/>
</dbReference>
<dbReference type="PANTHER" id="PTHR43409">
    <property type="entry name" value="ANAEROBIC MAGNESIUM-PROTOPORPHYRIN IX MONOMETHYL ESTER CYCLASE-RELATED"/>
    <property type="match status" value="1"/>
</dbReference>
<dbReference type="InterPro" id="IPR023404">
    <property type="entry name" value="rSAM_horseshoe"/>
</dbReference>
<dbReference type="SFLD" id="SFLDS00029">
    <property type="entry name" value="Radical_SAM"/>
    <property type="match status" value="1"/>
</dbReference>
<sequence>MPQKAHKISENIPKDSPLYSYLVTKEETGVSVGLSATSVREPNFVDLNTDYKNSKVLLINPPMCAPNGMTKRSIPPAAIAYIAGSLREVGIEVELLDCIIEGWGHEELIDEKNGIYTYGMSDEAVADYLAESKPGIIGLSLVFSQDLRNLCKISRVAKKVLPNSIVVAGGLHPTMYPESTFRHSIFDGERTIDFILRGEGEHRLAEFVFNYQKGKVDKNQDGLIGYFDGKLVINPETTKIQDLDSLPLPAYDLLPMEKYFEVDMPSNPFHKGKRVMHLHTSRGCPIECTFCSSTNFSYAFRARSPQVVYDEIKHYIDTYGIDEVQFLDDNLLLNGARAEKLFDTIKPLNLTWCTPNGTMVITWKPHLMEKAIDSGMYQATLALDGLTEETHKLTGKPVDMHNVADKIDAFRERDILVHGFFVIGMPGEKIEDIQNGLEWVKTLNFSSASFFIAQPYPGAELYEVELAKGNIKEEDGLRVVKAKSFIKNLGINGEFLEETVGSFKKDYEKIIKEREGDRWNLRYEKHLKRLSNPDLQLMINAGGEISFNSHGVLIQLDKVEAD</sequence>
<keyword evidence="5" id="KW-0479">Metal-binding</keyword>
<dbReference type="Pfam" id="PF04055">
    <property type="entry name" value="Radical_SAM"/>
    <property type="match status" value="1"/>
</dbReference>
<gene>
    <name evidence="10" type="ORF">METZ01_LOCUS106774</name>
</gene>
<dbReference type="GO" id="GO:0051539">
    <property type="term" value="F:4 iron, 4 sulfur cluster binding"/>
    <property type="evidence" value="ECO:0007669"/>
    <property type="project" value="UniProtKB-KW"/>
</dbReference>
<evidence type="ECO:0000256" key="6">
    <source>
        <dbReference type="ARBA" id="ARBA00023004"/>
    </source>
</evidence>
<dbReference type="InterPro" id="IPR051198">
    <property type="entry name" value="BchE-like"/>
</dbReference>
<dbReference type="CDD" id="cd01335">
    <property type="entry name" value="Radical_SAM"/>
    <property type="match status" value="1"/>
</dbReference>
<dbReference type="GO" id="GO:0003824">
    <property type="term" value="F:catalytic activity"/>
    <property type="evidence" value="ECO:0007669"/>
    <property type="project" value="InterPro"/>
</dbReference>
<accession>A0A381WN46</accession>
<dbReference type="AlphaFoldDB" id="A0A381WN46"/>
<keyword evidence="2" id="KW-0489">Methyltransferase</keyword>
<dbReference type="PROSITE" id="PS51332">
    <property type="entry name" value="B12_BINDING"/>
    <property type="match status" value="1"/>
</dbReference>
<evidence type="ECO:0000259" key="9">
    <source>
        <dbReference type="PROSITE" id="PS51918"/>
    </source>
</evidence>
<dbReference type="InterPro" id="IPR006158">
    <property type="entry name" value="Cobalamin-bd"/>
</dbReference>
<dbReference type="InterPro" id="IPR006638">
    <property type="entry name" value="Elp3/MiaA/NifB-like_rSAM"/>
</dbReference>
<dbReference type="Pfam" id="PF02310">
    <property type="entry name" value="B12-binding"/>
    <property type="match status" value="1"/>
</dbReference>
<evidence type="ECO:0000256" key="2">
    <source>
        <dbReference type="ARBA" id="ARBA00022603"/>
    </source>
</evidence>
<evidence type="ECO:0000256" key="7">
    <source>
        <dbReference type="ARBA" id="ARBA00023014"/>
    </source>
</evidence>
<dbReference type="InterPro" id="IPR058240">
    <property type="entry name" value="rSAM_sf"/>
</dbReference>
<dbReference type="GO" id="GO:0046872">
    <property type="term" value="F:metal ion binding"/>
    <property type="evidence" value="ECO:0007669"/>
    <property type="project" value="UniProtKB-KW"/>
</dbReference>
<keyword evidence="6" id="KW-0408">Iron</keyword>
<dbReference type="SMART" id="SM00729">
    <property type="entry name" value="Elp3"/>
    <property type="match status" value="1"/>
</dbReference>
<evidence type="ECO:0000256" key="4">
    <source>
        <dbReference type="ARBA" id="ARBA00022691"/>
    </source>
</evidence>
<name>A0A381WN46_9ZZZZ</name>
<dbReference type="Gene3D" id="3.80.30.20">
    <property type="entry name" value="tm_1862 like domain"/>
    <property type="match status" value="1"/>
</dbReference>
<feature type="domain" description="B12-binding" evidence="8">
    <location>
        <begin position="53"/>
        <end position="218"/>
    </location>
</feature>